<evidence type="ECO:0000256" key="4">
    <source>
        <dbReference type="RuleBase" id="RU003953"/>
    </source>
</evidence>
<organism evidence="7 8">
    <name type="scientific">Lithospermum erythrorhizon</name>
    <name type="common">Purple gromwell</name>
    <name type="synonym">Lithospermum officinale var. erythrorhizon</name>
    <dbReference type="NCBI Taxonomy" id="34254"/>
    <lineage>
        <taxon>Eukaryota</taxon>
        <taxon>Viridiplantae</taxon>
        <taxon>Streptophyta</taxon>
        <taxon>Embryophyta</taxon>
        <taxon>Tracheophyta</taxon>
        <taxon>Spermatophyta</taxon>
        <taxon>Magnoliopsida</taxon>
        <taxon>eudicotyledons</taxon>
        <taxon>Gunneridae</taxon>
        <taxon>Pentapetalae</taxon>
        <taxon>asterids</taxon>
        <taxon>lamiids</taxon>
        <taxon>Boraginales</taxon>
        <taxon>Boraginaceae</taxon>
        <taxon>Boraginoideae</taxon>
        <taxon>Lithospermeae</taxon>
        <taxon>Lithospermum</taxon>
    </lineage>
</organism>
<dbReference type="PANTHER" id="PTHR13734">
    <property type="entry name" value="TRNA-NUCLEOTIDYLTRANSFERASE"/>
    <property type="match status" value="1"/>
</dbReference>
<keyword evidence="8" id="KW-1185">Reference proteome</keyword>
<dbReference type="GO" id="GO:0052927">
    <property type="term" value="F:CC tRNA cytidylyltransferase activity"/>
    <property type="evidence" value="ECO:0007669"/>
    <property type="project" value="TreeGrafter"/>
</dbReference>
<evidence type="ECO:0000256" key="2">
    <source>
        <dbReference type="ARBA" id="ARBA00022679"/>
    </source>
</evidence>
<dbReference type="InterPro" id="IPR002646">
    <property type="entry name" value="PolA_pol_head_dom"/>
</dbReference>
<keyword evidence="5" id="KW-1133">Transmembrane helix</keyword>
<dbReference type="EMBL" id="BAABME010009169">
    <property type="protein sequence ID" value="GAA0174667.1"/>
    <property type="molecule type" value="Genomic_DNA"/>
</dbReference>
<comment type="similarity">
    <text evidence="1 4">Belongs to the tRNA nucleotidyltransferase/poly(A) polymerase family.</text>
</comment>
<dbReference type="Gene3D" id="3.30.460.10">
    <property type="entry name" value="Beta Polymerase, domain 2"/>
    <property type="match status" value="1"/>
</dbReference>
<keyword evidence="5" id="KW-0812">Transmembrane</keyword>
<protein>
    <submittedName>
        <fullName evidence="7">RNA processing factor</fullName>
    </submittedName>
</protein>
<keyword evidence="2 4" id="KW-0808">Transferase</keyword>
<feature type="transmembrane region" description="Helical" evidence="5">
    <location>
        <begin position="111"/>
        <end position="134"/>
    </location>
</feature>
<keyword evidence="3 4" id="KW-0694">RNA-binding</keyword>
<accession>A0AAV3RE50</accession>
<dbReference type="GO" id="GO:0052929">
    <property type="term" value="F:ATP:3'-cytidine-cytidine-tRNA adenylyltransferase activity"/>
    <property type="evidence" value="ECO:0007669"/>
    <property type="project" value="TreeGrafter"/>
</dbReference>
<evidence type="ECO:0000256" key="1">
    <source>
        <dbReference type="ARBA" id="ARBA00007265"/>
    </source>
</evidence>
<dbReference type="SUPFAM" id="SSF81301">
    <property type="entry name" value="Nucleotidyltransferase"/>
    <property type="match status" value="1"/>
</dbReference>
<dbReference type="Pfam" id="PF01743">
    <property type="entry name" value="PolyA_pol"/>
    <property type="match status" value="1"/>
</dbReference>
<name>A0AAV3RE50_LITER</name>
<dbReference type="GO" id="GO:0003723">
    <property type="term" value="F:RNA binding"/>
    <property type="evidence" value="ECO:0007669"/>
    <property type="project" value="UniProtKB-KW"/>
</dbReference>
<dbReference type="AlphaFoldDB" id="A0AAV3RE50"/>
<dbReference type="Proteomes" id="UP001454036">
    <property type="component" value="Unassembled WGS sequence"/>
</dbReference>
<dbReference type="SUPFAM" id="SSF81891">
    <property type="entry name" value="Poly A polymerase C-terminal region-like"/>
    <property type="match status" value="1"/>
</dbReference>
<gene>
    <name evidence="7" type="ORF">LIER_28006</name>
</gene>
<dbReference type="Gene3D" id="1.10.110.30">
    <property type="match status" value="1"/>
</dbReference>
<proteinExistence type="inferred from homology"/>
<evidence type="ECO:0000313" key="7">
    <source>
        <dbReference type="EMBL" id="GAA0174667.1"/>
    </source>
</evidence>
<evidence type="ECO:0000256" key="3">
    <source>
        <dbReference type="ARBA" id="ARBA00022884"/>
    </source>
</evidence>
<reference evidence="7 8" key="1">
    <citation type="submission" date="2024-01" db="EMBL/GenBank/DDBJ databases">
        <title>The complete chloroplast genome sequence of Lithospermum erythrorhizon: insights into the phylogenetic relationship among Boraginaceae species and the maternal lineages of purple gromwells.</title>
        <authorList>
            <person name="Okada T."/>
            <person name="Watanabe K."/>
        </authorList>
    </citation>
    <scope>NUCLEOTIDE SEQUENCE [LARGE SCALE GENOMIC DNA]</scope>
</reference>
<comment type="caution">
    <text evidence="7">The sequence shown here is derived from an EMBL/GenBank/DDBJ whole genome shotgun (WGS) entry which is preliminary data.</text>
</comment>
<dbReference type="GO" id="GO:0001680">
    <property type="term" value="P:tRNA 3'-terminal CCA addition"/>
    <property type="evidence" value="ECO:0007669"/>
    <property type="project" value="UniProtKB-ARBA"/>
</dbReference>
<dbReference type="InterPro" id="IPR043519">
    <property type="entry name" value="NT_sf"/>
</dbReference>
<sequence>MVESPASVELKVHIDVRALERQIFGRLLEVINHFNLQTNIRIAAGWLRDKKFGTPTEDAFRRDLTINSLSYSISTNVVEDFTKRGLSDLKSGKIVTPLPPKQTFLDDPLRVLRSIGFGIFLIFVILVSLCKIWFVLDEELKLAVADDDVRAAMAQKISRERITEEIDLMVSGNRPSKAMMYVDCGRAAIILIIMLCASYMRSSWRLLELIGVSLFTGDQRRLCLYAALFLPFRHLVRYIFQDSLKRKKSDADADADIDLHVAVHKFLSLLPFFILEHDAESIELSGIFYYSGLLFISTGLPLCDIKGFWRAALFLSVLLYPGDISFTVSTLSELDWRGGKTCLKELKIKYWS</sequence>
<keyword evidence="5" id="KW-0472">Membrane</keyword>
<feature type="domain" description="Poly A polymerase head" evidence="6">
    <location>
        <begin position="54"/>
        <end position="94"/>
    </location>
</feature>
<dbReference type="PANTHER" id="PTHR13734:SF5">
    <property type="entry name" value="CCA TRNA NUCLEOTIDYLTRANSFERASE, MITOCHONDRIAL"/>
    <property type="match status" value="1"/>
</dbReference>
<evidence type="ECO:0000259" key="6">
    <source>
        <dbReference type="Pfam" id="PF01743"/>
    </source>
</evidence>
<evidence type="ECO:0000256" key="5">
    <source>
        <dbReference type="SAM" id="Phobius"/>
    </source>
</evidence>
<evidence type="ECO:0000313" key="8">
    <source>
        <dbReference type="Proteomes" id="UP001454036"/>
    </source>
</evidence>
<feature type="transmembrane region" description="Helical" evidence="5">
    <location>
        <begin position="178"/>
        <end position="201"/>
    </location>
</feature>